<dbReference type="PANTHER" id="PTHR24320:SF152">
    <property type="entry name" value="SHORT-CHAIN DEHYDROGENASE_REDUCTASE FAMILY PROTEIN"/>
    <property type="match status" value="1"/>
</dbReference>
<dbReference type="Proteomes" id="UP000663829">
    <property type="component" value="Unassembled WGS sequence"/>
</dbReference>
<evidence type="ECO:0000313" key="4">
    <source>
        <dbReference type="EMBL" id="CAF3934161.1"/>
    </source>
</evidence>
<evidence type="ECO:0000256" key="1">
    <source>
        <dbReference type="ARBA" id="ARBA00006484"/>
    </source>
</evidence>
<dbReference type="Pfam" id="PF00106">
    <property type="entry name" value="adh_short"/>
    <property type="match status" value="1"/>
</dbReference>
<sequence length="158" mass="17124">MATSSSSASTKIILLTGVTGQIGGAIGRLIATQGHTLILPVRDIQRGKNVQQALIAETGNSNIYLEQVDLASYKSIRKFVQTFESKYPKLDVLINNAAYTPSAKKTLTVDNLESNFAINIFSYYLLMQGLRSSLKKASPQARIVNVASNYAGHLGKCE</sequence>
<dbReference type="GO" id="GO:0016491">
    <property type="term" value="F:oxidoreductase activity"/>
    <property type="evidence" value="ECO:0007669"/>
    <property type="project" value="UniProtKB-KW"/>
</dbReference>
<dbReference type="Proteomes" id="UP000681722">
    <property type="component" value="Unassembled WGS sequence"/>
</dbReference>
<dbReference type="PRINTS" id="PR00081">
    <property type="entry name" value="GDHRDH"/>
</dbReference>
<dbReference type="InterPro" id="IPR036291">
    <property type="entry name" value="NAD(P)-bd_dom_sf"/>
</dbReference>
<evidence type="ECO:0000313" key="5">
    <source>
        <dbReference type="Proteomes" id="UP000663829"/>
    </source>
</evidence>
<dbReference type="Gene3D" id="3.40.50.720">
    <property type="entry name" value="NAD(P)-binding Rossmann-like Domain"/>
    <property type="match status" value="1"/>
</dbReference>
<comment type="caution">
    <text evidence="3">The sequence shown here is derived from an EMBL/GenBank/DDBJ whole genome shotgun (WGS) entry which is preliminary data.</text>
</comment>
<dbReference type="PANTHER" id="PTHR24320">
    <property type="entry name" value="RETINOL DEHYDROGENASE"/>
    <property type="match status" value="1"/>
</dbReference>
<gene>
    <name evidence="3" type="ORF">GPM918_LOCUS22152</name>
    <name evidence="4" type="ORF">SRO942_LOCUS22148</name>
</gene>
<organism evidence="3 5">
    <name type="scientific">Didymodactylos carnosus</name>
    <dbReference type="NCBI Taxonomy" id="1234261"/>
    <lineage>
        <taxon>Eukaryota</taxon>
        <taxon>Metazoa</taxon>
        <taxon>Spiralia</taxon>
        <taxon>Gnathifera</taxon>
        <taxon>Rotifera</taxon>
        <taxon>Eurotatoria</taxon>
        <taxon>Bdelloidea</taxon>
        <taxon>Philodinida</taxon>
        <taxon>Philodinidae</taxon>
        <taxon>Didymodactylos</taxon>
    </lineage>
</organism>
<dbReference type="OrthoDB" id="417891at2759"/>
<evidence type="ECO:0000313" key="3">
    <source>
        <dbReference type="EMBL" id="CAF1170438.1"/>
    </source>
</evidence>
<reference evidence="3" key="1">
    <citation type="submission" date="2021-02" db="EMBL/GenBank/DDBJ databases">
        <authorList>
            <person name="Nowell W R."/>
        </authorList>
    </citation>
    <scope>NUCLEOTIDE SEQUENCE</scope>
</reference>
<name>A0A814U5N0_9BILA</name>
<dbReference type="EMBL" id="CAJNOQ010007496">
    <property type="protein sequence ID" value="CAF1170438.1"/>
    <property type="molecule type" value="Genomic_DNA"/>
</dbReference>
<dbReference type="EMBL" id="CAJOBC010007495">
    <property type="protein sequence ID" value="CAF3934161.1"/>
    <property type="molecule type" value="Genomic_DNA"/>
</dbReference>
<protein>
    <submittedName>
        <fullName evidence="3">Uncharacterized protein</fullName>
    </submittedName>
</protein>
<keyword evidence="2" id="KW-0560">Oxidoreductase</keyword>
<accession>A0A814U5N0</accession>
<keyword evidence="5" id="KW-1185">Reference proteome</keyword>
<comment type="similarity">
    <text evidence="1">Belongs to the short-chain dehydrogenases/reductases (SDR) family.</text>
</comment>
<dbReference type="AlphaFoldDB" id="A0A814U5N0"/>
<evidence type="ECO:0000256" key="2">
    <source>
        <dbReference type="ARBA" id="ARBA00023002"/>
    </source>
</evidence>
<dbReference type="InterPro" id="IPR002347">
    <property type="entry name" value="SDR_fam"/>
</dbReference>
<proteinExistence type="inferred from homology"/>
<dbReference type="SUPFAM" id="SSF51735">
    <property type="entry name" value="NAD(P)-binding Rossmann-fold domains"/>
    <property type="match status" value="1"/>
</dbReference>